<dbReference type="InterPro" id="IPR003619">
    <property type="entry name" value="MAD_homology1_Dwarfin-type"/>
</dbReference>
<dbReference type="Proteomes" id="UP001626550">
    <property type="component" value="Unassembled WGS sequence"/>
</dbReference>
<keyword evidence="7" id="KW-0963">Cytoplasm</keyword>
<evidence type="ECO:0000256" key="1">
    <source>
        <dbReference type="ARBA" id="ARBA00005545"/>
    </source>
</evidence>
<organism evidence="10 11">
    <name type="scientific">Cichlidogyrus casuarinus</name>
    <dbReference type="NCBI Taxonomy" id="1844966"/>
    <lineage>
        <taxon>Eukaryota</taxon>
        <taxon>Metazoa</taxon>
        <taxon>Spiralia</taxon>
        <taxon>Lophotrochozoa</taxon>
        <taxon>Platyhelminthes</taxon>
        <taxon>Monogenea</taxon>
        <taxon>Monopisthocotylea</taxon>
        <taxon>Dactylogyridea</taxon>
        <taxon>Ancyrocephalidae</taxon>
        <taxon>Cichlidogyrus</taxon>
    </lineage>
</organism>
<dbReference type="Pfam" id="PF03166">
    <property type="entry name" value="MH2"/>
    <property type="match status" value="1"/>
</dbReference>
<proteinExistence type="inferred from homology"/>
<dbReference type="InterPro" id="IPR013019">
    <property type="entry name" value="MAD_homology_MH1"/>
</dbReference>
<gene>
    <name evidence="10" type="primary">SMAD9_2</name>
    <name evidence="10" type="ORF">Ciccas_010921</name>
</gene>
<comment type="subcellular location">
    <subcellularLocation>
        <location evidence="7">Cytoplasm</location>
    </subcellularLocation>
    <subcellularLocation>
        <location evidence="7">Nucleus</location>
    </subcellularLocation>
</comment>
<evidence type="ECO:0000256" key="5">
    <source>
        <dbReference type="ARBA" id="ARBA00023163"/>
    </source>
</evidence>
<keyword evidence="11" id="KW-1185">Reference proteome</keyword>
<dbReference type="PROSITE" id="PS51075">
    <property type="entry name" value="MH1"/>
    <property type="match status" value="1"/>
</dbReference>
<accession>A0ABD2PSQ5</accession>
<dbReference type="Pfam" id="PF03165">
    <property type="entry name" value="MH1"/>
    <property type="match status" value="1"/>
</dbReference>
<dbReference type="PROSITE" id="PS51076">
    <property type="entry name" value="MH2"/>
    <property type="match status" value="1"/>
</dbReference>
<dbReference type="InterPro" id="IPR001132">
    <property type="entry name" value="SMAD_dom_Dwarfin-type"/>
</dbReference>
<dbReference type="GO" id="GO:0046872">
    <property type="term" value="F:metal ion binding"/>
    <property type="evidence" value="ECO:0007669"/>
    <property type="project" value="UniProtKB-KW"/>
</dbReference>
<dbReference type="InterPro" id="IPR017855">
    <property type="entry name" value="SMAD-like_dom_sf"/>
</dbReference>
<sequence>MDMRQTPEYNNSIWYNNLAWKQGDEESKWAQKAIDTLLKKLKKRKGSIEKLQFALSNPGQRSECVTIPRSLDGRIQVSHRKGFPHVIYSRVWRWPDLQSHHELKPLEICSLPFNSKEKEVCINPYHYKRVEYPVLPPVLVPRQSEYPLIAENSVPIEYQEQKFWCNIVYYELNTRVGEVYYASRNSILIDGFTNPSDTSGRFCLGVLSNVSRSPATENTRKQIGRGAHIFTVDGDVYAECLSDNSIFVQSRQCSERHRFHPTTVIKIPTGSCLKIFSNTEFAKMLNFTLSRGVDAMYDLIKMCTIRMSFVKGWGAEYHRQDVTSTPCWVEIHLRGPLFWLDRILREMGPSRNPISSVS</sequence>
<evidence type="ECO:0000256" key="7">
    <source>
        <dbReference type="RuleBase" id="RU361195"/>
    </source>
</evidence>
<dbReference type="SMART" id="SM00523">
    <property type="entry name" value="DWA"/>
    <property type="match status" value="1"/>
</dbReference>
<reference evidence="10 11" key="1">
    <citation type="submission" date="2024-11" db="EMBL/GenBank/DDBJ databases">
        <title>Adaptive evolution of stress response genes in parasites aligns with host niche diversity.</title>
        <authorList>
            <person name="Hahn C."/>
            <person name="Resl P."/>
        </authorList>
    </citation>
    <scope>NUCLEOTIDE SEQUENCE [LARGE SCALE GENOMIC DNA]</scope>
    <source>
        <strain evidence="10">EGGRZ-B1_66</strain>
        <tissue evidence="10">Body</tissue>
    </source>
</reference>
<keyword evidence="5 7" id="KW-0804">Transcription</keyword>
<evidence type="ECO:0000256" key="4">
    <source>
        <dbReference type="ARBA" id="ARBA00023015"/>
    </source>
</evidence>
<evidence type="ECO:0000259" key="9">
    <source>
        <dbReference type="PROSITE" id="PS51076"/>
    </source>
</evidence>
<keyword evidence="4 7" id="KW-0805">Transcription regulation</keyword>
<dbReference type="EMBL" id="JBJKFK010002884">
    <property type="protein sequence ID" value="KAL3310516.1"/>
    <property type="molecule type" value="Genomic_DNA"/>
</dbReference>
<dbReference type="InterPro" id="IPR013790">
    <property type="entry name" value="Dwarfin"/>
</dbReference>
<comment type="similarity">
    <text evidence="1 7">Belongs to the dwarfin/SMAD family.</text>
</comment>
<dbReference type="Gene3D" id="3.90.520.10">
    <property type="entry name" value="SMAD MH1 domain"/>
    <property type="match status" value="1"/>
</dbReference>
<dbReference type="PANTHER" id="PTHR13703:SF61">
    <property type="entry name" value="PROTEIN MOTHERS AGAINST DPP"/>
    <property type="match status" value="1"/>
</dbReference>
<dbReference type="CDD" id="cd10495">
    <property type="entry name" value="MH2_R-SMAD"/>
    <property type="match status" value="1"/>
</dbReference>
<keyword evidence="6 7" id="KW-0539">Nucleus</keyword>
<feature type="domain" description="MH2" evidence="9">
    <location>
        <begin position="164"/>
        <end position="358"/>
    </location>
</feature>
<evidence type="ECO:0000259" key="8">
    <source>
        <dbReference type="PROSITE" id="PS51075"/>
    </source>
</evidence>
<dbReference type="AlphaFoldDB" id="A0ABD2PSQ5"/>
<dbReference type="Gene3D" id="2.60.200.10">
    <property type="match status" value="1"/>
</dbReference>
<dbReference type="InterPro" id="IPR008984">
    <property type="entry name" value="SMAD_FHA_dom_sf"/>
</dbReference>
<name>A0ABD2PSQ5_9PLAT</name>
<dbReference type="SUPFAM" id="SSF56366">
    <property type="entry name" value="SMAD MH1 domain"/>
    <property type="match status" value="1"/>
</dbReference>
<evidence type="ECO:0000256" key="2">
    <source>
        <dbReference type="ARBA" id="ARBA00022723"/>
    </source>
</evidence>
<evidence type="ECO:0000256" key="3">
    <source>
        <dbReference type="ARBA" id="ARBA00022833"/>
    </source>
</evidence>
<dbReference type="PANTHER" id="PTHR13703">
    <property type="entry name" value="SMAD"/>
    <property type="match status" value="1"/>
</dbReference>
<dbReference type="GO" id="GO:0005634">
    <property type="term" value="C:nucleus"/>
    <property type="evidence" value="ECO:0007669"/>
    <property type="project" value="UniProtKB-SubCell"/>
</dbReference>
<dbReference type="InterPro" id="IPR036578">
    <property type="entry name" value="SMAD_MH1_sf"/>
</dbReference>
<evidence type="ECO:0000256" key="6">
    <source>
        <dbReference type="ARBA" id="ARBA00023242"/>
    </source>
</evidence>
<dbReference type="SUPFAM" id="SSF49879">
    <property type="entry name" value="SMAD/FHA domain"/>
    <property type="match status" value="1"/>
</dbReference>
<feature type="domain" description="MH1" evidence="8">
    <location>
        <begin position="8"/>
        <end position="136"/>
    </location>
</feature>
<evidence type="ECO:0000313" key="10">
    <source>
        <dbReference type="EMBL" id="KAL3310516.1"/>
    </source>
</evidence>
<evidence type="ECO:0000313" key="11">
    <source>
        <dbReference type="Proteomes" id="UP001626550"/>
    </source>
</evidence>
<dbReference type="GO" id="GO:0005737">
    <property type="term" value="C:cytoplasm"/>
    <property type="evidence" value="ECO:0007669"/>
    <property type="project" value="UniProtKB-SubCell"/>
</dbReference>
<protein>
    <recommendedName>
        <fullName evidence="7">Mothers against decapentaplegic homolog</fullName>
        <shortName evidence="7">MAD homolog</shortName>
        <shortName evidence="7">Mothers against DPP homolog</shortName>
    </recommendedName>
    <alternativeName>
        <fullName evidence="7">SMAD family member</fullName>
    </alternativeName>
</protein>
<keyword evidence="2" id="KW-0479">Metal-binding</keyword>
<keyword evidence="3" id="KW-0862">Zinc</keyword>
<comment type="caution">
    <text evidence="10">The sequence shown here is derived from an EMBL/GenBank/DDBJ whole genome shotgun (WGS) entry which is preliminary data.</text>
</comment>
<dbReference type="SMART" id="SM00524">
    <property type="entry name" value="DWB"/>
    <property type="match status" value="1"/>
</dbReference>